<comment type="caution">
    <text evidence="3">The sequence shown here is derived from an EMBL/GenBank/DDBJ whole genome shotgun (WGS) entry which is preliminary data.</text>
</comment>
<feature type="transmembrane region" description="Helical" evidence="1">
    <location>
        <begin position="12"/>
        <end position="33"/>
    </location>
</feature>
<dbReference type="OrthoDB" id="9793801at2"/>
<name>A0A170ZV51_9BACT</name>
<dbReference type="PANTHER" id="PTHR30438:SF1">
    <property type="entry name" value="36 KDA ANTIGEN"/>
    <property type="match status" value="1"/>
</dbReference>
<dbReference type="SUPFAM" id="SSF111369">
    <property type="entry name" value="HlyD-like secretion proteins"/>
    <property type="match status" value="2"/>
</dbReference>
<keyword evidence="4" id="KW-1185">Reference proteome</keyword>
<proteinExistence type="predicted"/>
<accession>A0A170ZV51</accession>
<evidence type="ECO:0000256" key="1">
    <source>
        <dbReference type="SAM" id="Phobius"/>
    </source>
</evidence>
<dbReference type="Gene3D" id="1.10.287.470">
    <property type="entry name" value="Helix hairpin bin"/>
    <property type="match status" value="1"/>
</dbReference>
<keyword evidence="1" id="KW-1133">Transmembrane helix</keyword>
<keyword evidence="1" id="KW-0812">Transmembrane</keyword>
<dbReference type="EMBL" id="BDCR01000003">
    <property type="protein sequence ID" value="GAT63033.1"/>
    <property type="molecule type" value="Genomic_DNA"/>
</dbReference>
<gene>
    <name evidence="3" type="ORF">PJIAN_3345</name>
</gene>
<evidence type="ECO:0000313" key="3">
    <source>
        <dbReference type="EMBL" id="GAT63033.1"/>
    </source>
</evidence>
<keyword evidence="1" id="KW-0472">Membrane</keyword>
<reference evidence="4" key="1">
    <citation type="submission" date="2016-04" db="EMBL/GenBank/DDBJ databases">
        <title>Draft genome sequence of Paludibacter jiangxiensis strain NM7.</title>
        <authorList>
            <person name="Qiu Y."/>
            <person name="Matsuura N."/>
            <person name="Ohashi A."/>
            <person name="Tourlousse M.D."/>
            <person name="Sekiguchi Y."/>
        </authorList>
    </citation>
    <scope>NUCLEOTIDE SEQUENCE [LARGE SCALE GENOMIC DNA]</scope>
    <source>
        <strain evidence="4">NM7</strain>
    </source>
</reference>
<dbReference type="RefSeq" id="WP_068703861.1">
    <property type="nucleotide sequence ID" value="NZ_BDCR01000003.1"/>
</dbReference>
<feature type="domain" description="Multidrug resistance protein MdtA-like barrel-sandwich hybrid" evidence="2">
    <location>
        <begin position="49"/>
        <end position="240"/>
    </location>
</feature>
<dbReference type="Gene3D" id="2.40.30.170">
    <property type="match status" value="1"/>
</dbReference>
<sequence length="333" mass="36332">MKKENINNKDLRIGLISLLGALVILFIIGLFVFRPEPITIQGEADATEVRVSGKVPGRIKLFLTEEGAKVKAGDTVVVIDSPELNAKLEQATAAEDAALAQDRKANKGARKEQIAGAYEMWQKAVVGVDIAKKSYDRVQRLFDKGVVTAQKHDEAEAQYKAAVAQANAAKTQYDMAMNGTENEDKAAALAMVNRAKGAVQEVRAYLHETCLVSPIDGEVTEIYPKRGELVGTGAPIMSIVDLNDIWFTFNIREDLLSSIKMGSTFNVKVPALGNKTVQVKVTYIKALASYATWKATKTTGQFDIKTFEVRARPTSKVEGLRPGMSALLEETLK</sequence>
<organism evidence="3 4">
    <name type="scientific">Paludibacter jiangxiensis</name>
    <dbReference type="NCBI Taxonomy" id="681398"/>
    <lineage>
        <taxon>Bacteria</taxon>
        <taxon>Pseudomonadati</taxon>
        <taxon>Bacteroidota</taxon>
        <taxon>Bacteroidia</taxon>
        <taxon>Bacteroidales</taxon>
        <taxon>Paludibacteraceae</taxon>
        <taxon>Paludibacter</taxon>
    </lineage>
</organism>
<dbReference type="InterPro" id="IPR058625">
    <property type="entry name" value="MdtA-like_BSH"/>
</dbReference>
<reference evidence="4" key="2">
    <citation type="journal article" date="2017" name="Genome Announc.">
        <title>Draft genome sequence of Paludibacter jiangxiensis NM7(T), a propionate-producing fermentative bacterium.</title>
        <authorList>
            <person name="Qiu Y.-L."/>
            <person name="Tourlousse D.M."/>
            <person name="Matsuura N."/>
            <person name="Ohashi A."/>
            <person name="Sekiguchi Y."/>
        </authorList>
    </citation>
    <scope>NUCLEOTIDE SEQUENCE [LARGE SCALE GENOMIC DNA]</scope>
    <source>
        <strain evidence="4">NM7</strain>
    </source>
</reference>
<dbReference type="STRING" id="681398.PJIAN_3345"/>
<dbReference type="Gene3D" id="2.40.50.100">
    <property type="match status" value="1"/>
</dbReference>
<dbReference type="Proteomes" id="UP000076586">
    <property type="component" value="Unassembled WGS sequence"/>
</dbReference>
<evidence type="ECO:0000313" key="4">
    <source>
        <dbReference type="Proteomes" id="UP000076586"/>
    </source>
</evidence>
<evidence type="ECO:0000259" key="2">
    <source>
        <dbReference type="Pfam" id="PF25917"/>
    </source>
</evidence>
<dbReference type="Pfam" id="PF25917">
    <property type="entry name" value="BSH_RND"/>
    <property type="match status" value="1"/>
</dbReference>
<dbReference type="PANTHER" id="PTHR30438">
    <property type="entry name" value="36 KDA ANTIGEN-RELATED"/>
    <property type="match status" value="1"/>
</dbReference>
<dbReference type="AlphaFoldDB" id="A0A170ZV51"/>
<protein>
    <submittedName>
        <fullName evidence="3">HlyD family secretion protein</fullName>
    </submittedName>
</protein>